<evidence type="ECO:0000313" key="1">
    <source>
        <dbReference type="EMBL" id="KIK17603.1"/>
    </source>
</evidence>
<evidence type="ECO:0000313" key="2">
    <source>
        <dbReference type="Proteomes" id="UP000054018"/>
    </source>
</evidence>
<accession>A0A0C9ZCB2</accession>
<reference evidence="2" key="2">
    <citation type="submission" date="2015-01" db="EMBL/GenBank/DDBJ databases">
        <title>Evolutionary Origins and Diversification of the Mycorrhizal Mutualists.</title>
        <authorList>
            <consortium name="DOE Joint Genome Institute"/>
            <consortium name="Mycorrhizal Genomics Consortium"/>
            <person name="Kohler A."/>
            <person name="Kuo A."/>
            <person name="Nagy L.G."/>
            <person name="Floudas D."/>
            <person name="Copeland A."/>
            <person name="Barry K.W."/>
            <person name="Cichocki N."/>
            <person name="Veneault-Fourrey C."/>
            <person name="LaButti K."/>
            <person name="Lindquist E.A."/>
            <person name="Lipzen A."/>
            <person name="Lundell T."/>
            <person name="Morin E."/>
            <person name="Murat C."/>
            <person name="Riley R."/>
            <person name="Ohm R."/>
            <person name="Sun H."/>
            <person name="Tunlid A."/>
            <person name="Henrissat B."/>
            <person name="Grigoriev I.V."/>
            <person name="Hibbett D.S."/>
            <person name="Martin F."/>
        </authorList>
    </citation>
    <scope>NUCLEOTIDE SEQUENCE [LARGE SCALE GENOMIC DNA]</scope>
    <source>
        <strain evidence="2">441</strain>
    </source>
</reference>
<dbReference type="EMBL" id="KN833823">
    <property type="protein sequence ID" value="KIK17603.1"/>
    <property type="molecule type" value="Genomic_DNA"/>
</dbReference>
<sequence length="93" mass="10361">MCLGHRSRGPLRFRLRFFRLVNTYSACLQHLPARKKPAQFPSLHLISCGLCVKVAGTPMYSQCSLLPGYLLHIAAAPAQKLDTLCGLTELYTE</sequence>
<reference evidence="1 2" key="1">
    <citation type="submission" date="2014-04" db="EMBL/GenBank/DDBJ databases">
        <authorList>
            <consortium name="DOE Joint Genome Institute"/>
            <person name="Kuo A."/>
            <person name="Kohler A."/>
            <person name="Costa M.D."/>
            <person name="Nagy L.G."/>
            <person name="Floudas D."/>
            <person name="Copeland A."/>
            <person name="Barry K.W."/>
            <person name="Cichocki N."/>
            <person name="Veneault-Fourrey C."/>
            <person name="LaButti K."/>
            <person name="Lindquist E.A."/>
            <person name="Lipzen A."/>
            <person name="Lundell T."/>
            <person name="Morin E."/>
            <person name="Murat C."/>
            <person name="Sun H."/>
            <person name="Tunlid A."/>
            <person name="Henrissat B."/>
            <person name="Grigoriev I.V."/>
            <person name="Hibbett D.S."/>
            <person name="Martin F."/>
            <person name="Nordberg H.P."/>
            <person name="Cantor M.N."/>
            <person name="Hua S.X."/>
        </authorList>
    </citation>
    <scope>NUCLEOTIDE SEQUENCE [LARGE SCALE GENOMIC DNA]</scope>
    <source>
        <strain evidence="1 2">441</strain>
    </source>
</reference>
<gene>
    <name evidence="1" type="ORF">PISMIDRAFT_214433</name>
</gene>
<protein>
    <submittedName>
        <fullName evidence="1">Uncharacterized protein</fullName>
    </submittedName>
</protein>
<name>A0A0C9ZCB2_9AGAM</name>
<dbReference type="Proteomes" id="UP000054018">
    <property type="component" value="Unassembled WGS sequence"/>
</dbReference>
<dbReference type="AlphaFoldDB" id="A0A0C9ZCB2"/>
<dbReference type="HOGENOM" id="CLU_2400515_0_0_1"/>
<proteinExistence type="predicted"/>
<organism evidence="1 2">
    <name type="scientific">Pisolithus microcarpus 441</name>
    <dbReference type="NCBI Taxonomy" id="765257"/>
    <lineage>
        <taxon>Eukaryota</taxon>
        <taxon>Fungi</taxon>
        <taxon>Dikarya</taxon>
        <taxon>Basidiomycota</taxon>
        <taxon>Agaricomycotina</taxon>
        <taxon>Agaricomycetes</taxon>
        <taxon>Agaricomycetidae</taxon>
        <taxon>Boletales</taxon>
        <taxon>Sclerodermatineae</taxon>
        <taxon>Pisolithaceae</taxon>
        <taxon>Pisolithus</taxon>
    </lineage>
</organism>
<keyword evidence="2" id="KW-1185">Reference proteome</keyword>